<evidence type="ECO:0000313" key="2">
    <source>
        <dbReference type="Proteomes" id="UP000001056"/>
    </source>
</evidence>
<protein>
    <submittedName>
        <fullName evidence="1">Uncharacterized protein</fullName>
    </submittedName>
</protein>
<keyword evidence="2" id="KW-1185">Reference proteome</keyword>
<accession>Q2H555</accession>
<dbReference type="VEuPathDB" id="FungiDB:CHGG_06210"/>
<gene>
    <name evidence="1" type="ORF">CHGG_06210</name>
</gene>
<proteinExistence type="predicted"/>
<dbReference type="Proteomes" id="UP000001056">
    <property type="component" value="Unassembled WGS sequence"/>
</dbReference>
<dbReference type="InParanoid" id="Q2H555"/>
<dbReference type="EMBL" id="CH408031">
    <property type="protein sequence ID" value="EAQ89591.1"/>
    <property type="molecule type" value="Genomic_DNA"/>
</dbReference>
<dbReference type="HOGENOM" id="CLU_1454217_0_0_1"/>
<reference evidence="2" key="1">
    <citation type="journal article" date="2015" name="Genome Announc.">
        <title>Draft genome sequence of the cellulolytic fungus Chaetomium globosum.</title>
        <authorList>
            <person name="Cuomo C.A."/>
            <person name="Untereiner W.A."/>
            <person name="Ma L.-J."/>
            <person name="Grabherr M."/>
            <person name="Birren B.W."/>
        </authorList>
    </citation>
    <scope>NUCLEOTIDE SEQUENCE [LARGE SCALE GENOMIC DNA]</scope>
    <source>
        <strain evidence="2">ATCC 6205 / CBS 148.51 / DSM 1962 / NBRC 6347 / NRRL 1970</strain>
    </source>
</reference>
<organism evidence="1 2">
    <name type="scientific">Chaetomium globosum (strain ATCC 6205 / CBS 148.51 / DSM 1962 / NBRC 6347 / NRRL 1970)</name>
    <name type="common">Soil fungus</name>
    <dbReference type="NCBI Taxonomy" id="306901"/>
    <lineage>
        <taxon>Eukaryota</taxon>
        <taxon>Fungi</taxon>
        <taxon>Dikarya</taxon>
        <taxon>Ascomycota</taxon>
        <taxon>Pezizomycotina</taxon>
        <taxon>Sordariomycetes</taxon>
        <taxon>Sordariomycetidae</taxon>
        <taxon>Sordariales</taxon>
        <taxon>Chaetomiaceae</taxon>
        <taxon>Chaetomium</taxon>
    </lineage>
</organism>
<sequence>MGPSPDHTLSPPAYLPESPRHCTTKVLQRKGGMSHMTGNMSRGSGEFAGEKVGKARADLAHKASFIQVVRRRVHLVKCAGGVYPVDEGSAVGGWTVERLDRGRLETEPSAVRDGSIVGEGWDTAPAHNRLPQASSAALRGQLRLISPIGIHSILPPVKVPSPNRKRFPNRLPHGCLFAQETQGTVE</sequence>
<dbReference type="RefSeq" id="XP_001222305.1">
    <property type="nucleotide sequence ID" value="XM_001222304.1"/>
</dbReference>
<evidence type="ECO:0000313" key="1">
    <source>
        <dbReference type="EMBL" id="EAQ89591.1"/>
    </source>
</evidence>
<dbReference type="GeneID" id="4390393"/>
<dbReference type="AlphaFoldDB" id="Q2H555"/>
<name>Q2H555_CHAGB</name>